<feature type="compositionally biased region" description="Low complexity" evidence="1">
    <location>
        <begin position="159"/>
        <end position="178"/>
    </location>
</feature>
<feature type="compositionally biased region" description="Polar residues" evidence="1">
    <location>
        <begin position="179"/>
        <end position="190"/>
    </location>
</feature>
<evidence type="ECO:0000313" key="3">
    <source>
        <dbReference type="Proteomes" id="UP000590740"/>
    </source>
</evidence>
<organism evidence="2 3">
    <name type="scientific">Prosthecobacter vanneervenii</name>
    <dbReference type="NCBI Taxonomy" id="48466"/>
    <lineage>
        <taxon>Bacteria</taxon>
        <taxon>Pseudomonadati</taxon>
        <taxon>Verrucomicrobiota</taxon>
        <taxon>Verrucomicrobiia</taxon>
        <taxon>Verrucomicrobiales</taxon>
        <taxon>Verrucomicrobiaceae</taxon>
        <taxon>Prosthecobacter</taxon>
    </lineage>
</organism>
<proteinExistence type="predicted"/>
<keyword evidence="3" id="KW-1185">Reference proteome</keyword>
<dbReference type="RefSeq" id="WP_184340888.1">
    <property type="nucleotide sequence ID" value="NZ_JACHIG010000007.1"/>
</dbReference>
<feature type="region of interest" description="Disordered" evidence="1">
    <location>
        <begin position="45"/>
        <end position="124"/>
    </location>
</feature>
<dbReference type="Proteomes" id="UP000590740">
    <property type="component" value="Unassembled WGS sequence"/>
</dbReference>
<reference evidence="2 3" key="1">
    <citation type="submission" date="2020-08" db="EMBL/GenBank/DDBJ databases">
        <title>Genomic Encyclopedia of Type Strains, Phase IV (KMG-IV): sequencing the most valuable type-strain genomes for metagenomic binning, comparative biology and taxonomic classification.</title>
        <authorList>
            <person name="Goeker M."/>
        </authorList>
    </citation>
    <scope>NUCLEOTIDE SEQUENCE [LARGE SCALE GENOMIC DNA]</scope>
    <source>
        <strain evidence="2 3">DSM 12252</strain>
    </source>
</reference>
<protein>
    <submittedName>
        <fullName evidence="2">Uncharacterized protein</fullName>
    </submittedName>
</protein>
<dbReference type="AlphaFoldDB" id="A0A7W7YCV5"/>
<comment type="caution">
    <text evidence="2">The sequence shown here is derived from an EMBL/GenBank/DDBJ whole genome shotgun (WGS) entry which is preliminary data.</text>
</comment>
<evidence type="ECO:0000256" key="1">
    <source>
        <dbReference type="SAM" id="MobiDB-lite"/>
    </source>
</evidence>
<sequence length="223" mass="22553">MRIGLPPKITALPLHRWAAGLALVLTTGLIGWSLGAGGAAGSRVTASTETVKPQPAPAVPAQSRPDLQAASWATAASPAAAPEPPVRSSGLASGLPLASPPPASAPASAAQAAPAIPVDPHLPSNHFWSGNQQVAVQGYEPAGPGRGLALDLSLTPASAAPSTTQTTASSAATDTATSGTGPVSDTNTNTRLQRGLTYEEQLFRSKWGWSAYAAAQRMAQWDK</sequence>
<dbReference type="EMBL" id="JACHIG010000007">
    <property type="protein sequence ID" value="MBB5033759.1"/>
    <property type="molecule type" value="Genomic_DNA"/>
</dbReference>
<name>A0A7W7YCV5_9BACT</name>
<gene>
    <name evidence="2" type="ORF">HNQ65_003349</name>
</gene>
<feature type="region of interest" description="Disordered" evidence="1">
    <location>
        <begin position="159"/>
        <end position="190"/>
    </location>
</feature>
<accession>A0A7W7YCV5</accession>
<evidence type="ECO:0000313" key="2">
    <source>
        <dbReference type="EMBL" id="MBB5033759.1"/>
    </source>
</evidence>
<feature type="compositionally biased region" description="Low complexity" evidence="1">
    <location>
        <begin position="105"/>
        <end position="115"/>
    </location>
</feature>
<feature type="compositionally biased region" description="Low complexity" evidence="1">
    <location>
        <begin position="69"/>
        <end position="97"/>
    </location>
</feature>